<gene>
    <name evidence="2" type="ORF">OSIN01602_LOCUS22970</name>
</gene>
<evidence type="ECO:0000256" key="1">
    <source>
        <dbReference type="SAM" id="MobiDB-lite"/>
    </source>
</evidence>
<proteinExistence type="predicted"/>
<evidence type="ECO:0000313" key="2">
    <source>
        <dbReference type="EMBL" id="CAD9362737.1"/>
    </source>
</evidence>
<accession>A0A7S2AAN9</accession>
<organism evidence="2">
    <name type="scientific">Trieres chinensis</name>
    <name type="common">Marine centric diatom</name>
    <name type="synonym">Odontella sinensis</name>
    <dbReference type="NCBI Taxonomy" id="1514140"/>
    <lineage>
        <taxon>Eukaryota</taxon>
        <taxon>Sar</taxon>
        <taxon>Stramenopiles</taxon>
        <taxon>Ochrophyta</taxon>
        <taxon>Bacillariophyta</taxon>
        <taxon>Mediophyceae</taxon>
        <taxon>Biddulphiophycidae</taxon>
        <taxon>Eupodiscales</taxon>
        <taxon>Parodontellaceae</taxon>
        <taxon>Trieres</taxon>
    </lineage>
</organism>
<protein>
    <submittedName>
        <fullName evidence="2">Uncharacterized protein</fullName>
    </submittedName>
</protein>
<reference evidence="2" key="1">
    <citation type="submission" date="2021-01" db="EMBL/GenBank/DDBJ databases">
        <authorList>
            <person name="Corre E."/>
            <person name="Pelletier E."/>
            <person name="Niang G."/>
            <person name="Scheremetjew M."/>
            <person name="Finn R."/>
            <person name="Kale V."/>
            <person name="Holt S."/>
            <person name="Cochrane G."/>
            <person name="Meng A."/>
            <person name="Brown T."/>
            <person name="Cohen L."/>
        </authorList>
    </citation>
    <scope>NUCLEOTIDE SEQUENCE</scope>
    <source>
        <strain evidence="2">Grunow 1884</strain>
    </source>
</reference>
<dbReference type="AlphaFoldDB" id="A0A7S2AAN9"/>
<feature type="compositionally biased region" description="Basic and acidic residues" evidence="1">
    <location>
        <begin position="1"/>
        <end position="11"/>
    </location>
</feature>
<name>A0A7S2AAN9_TRICV</name>
<dbReference type="EMBL" id="HBGO01039600">
    <property type="protein sequence ID" value="CAD9362737.1"/>
    <property type="molecule type" value="Transcribed_RNA"/>
</dbReference>
<dbReference type="SUPFAM" id="SSF55961">
    <property type="entry name" value="Bet v1-like"/>
    <property type="match status" value="1"/>
</dbReference>
<feature type="region of interest" description="Disordered" evidence="1">
    <location>
        <begin position="1"/>
        <end position="22"/>
    </location>
</feature>
<sequence>MTGDSEAKAKAPPESVGLGYCSDPIRDADPRKLWKHMRTKISRPQVFLPVTDVEALYVDGDGGGYTRRTMTFVGPGPMNGLVIKENIYAEESTGEIRFVVLDDDGKETDVEIVNALLDHPTRIEYYRRAVGTRERLEWPAPKASAVGAIKKTVELAREDV</sequence>